<dbReference type="EMBL" id="JACMSC010000016">
    <property type="protein sequence ID" value="KAG6482150.1"/>
    <property type="molecule type" value="Genomic_DNA"/>
</dbReference>
<sequence>MTPPLHLLLLLLLLFSAPRPSTAQLPTATHLHFFLHEIFSVGDPGATAVSAAGGNDPSAFGFVGVYDDVLREGPEVDSAPIGRAQGFNAEVSSLAGHVEFLTIFSLVFTSGELNGSSLAVAGRSVVEGAATSERSIVGGTGIFQSAKGYVVSRPLTAPATRLLLEFDAYILHH</sequence>
<comment type="subunit">
    <text evidence="1">Homodimer.</text>
</comment>
<comment type="caution">
    <text evidence="2">The sequence shown here is derived from an EMBL/GenBank/DDBJ whole genome shotgun (WGS) entry which is preliminary data.</text>
</comment>
<dbReference type="GO" id="GO:0048046">
    <property type="term" value="C:apoplast"/>
    <property type="evidence" value="ECO:0007669"/>
    <property type="project" value="UniProtKB-SubCell"/>
</dbReference>
<protein>
    <recommendedName>
        <fullName evidence="1">Dirigent protein</fullName>
    </recommendedName>
</protein>
<evidence type="ECO:0000313" key="2">
    <source>
        <dbReference type="EMBL" id="KAG6482150.1"/>
    </source>
</evidence>
<dbReference type="Pfam" id="PF03018">
    <property type="entry name" value="Dirigent"/>
    <property type="match status" value="1"/>
</dbReference>
<keyword evidence="1" id="KW-0964">Secreted</keyword>
<accession>A0A8J5FD99</accession>
<feature type="chain" id="PRO_5035341215" description="Dirigent protein" evidence="1">
    <location>
        <begin position="24"/>
        <end position="173"/>
    </location>
</feature>
<dbReference type="Proteomes" id="UP000734854">
    <property type="component" value="Unassembled WGS sequence"/>
</dbReference>
<dbReference type="AlphaFoldDB" id="A0A8J5FD99"/>
<keyword evidence="1" id="KW-0052">Apoplast</keyword>
<keyword evidence="1" id="KW-0732">Signal</keyword>
<comment type="function">
    <text evidence="1">Dirigent proteins impart stereoselectivity on the phenoxy radical-coupling reaction, yielding optically active lignans from two molecules of coniferyl alcohol in the biosynthesis of lignans, flavonolignans, and alkaloids and thus plays a central role in plant secondary metabolism.</text>
</comment>
<reference evidence="2 3" key="1">
    <citation type="submission" date="2020-08" db="EMBL/GenBank/DDBJ databases">
        <title>Plant Genome Project.</title>
        <authorList>
            <person name="Zhang R.-G."/>
        </authorList>
    </citation>
    <scope>NUCLEOTIDE SEQUENCE [LARGE SCALE GENOMIC DNA]</scope>
    <source>
        <tissue evidence="2">Rhizome</tissue>
    </source>
</reference>
<name>A0A8J5FD99_ZINOF</name>
<dbReference type="PANTHER" id="PTHR21495">
    <property type="entry name" value="NUCLEOPORIN-RELATED"/>
    <property type="match status" value="1"/>
</dbReference>
<evidence type="ECO:0000313" key="3">
    <source>
        <dbReference type="Proteomes" id="UP000734854"/>
    </source>
</evidence>
<comment type="similarity">
    <text evidence="1">Belongs to the plant dirigent protein family.</text>
</comment>
<dbReference type="OrthoDB" id="1928589at2759"/>
<feature type="signal peptide" evidence="1">
    <location>
        <begin position="1"/>
        <end position="23"/>
    </location>
</feature>
<comment type="subcellular location">
    <subcellularLocation>
        <location evidence="1">Secreted</location>
        <location evidence="1">Extracellular space</location>
        <location evidence="1">Apoplast</location>
    </subcellularLocation>
</comment>
<dbReference type="InterPro" id="IPR004265">
    <property type="entry name" value="Dirigent"/>
</dbReference>
<proteinExistence type="inferred from homology"/>
<gene>
    <name evidence="2" type="ORF">ZIOFF_058781</name>
</gene>
<organism evidence="2 3">
    <name type="scientific">Zingiber officinale</name>
    <name type="common">Ginger</name>
    <name type="synonym">Amomum zingiber</name>
    <dbReference type="NCBI Taxonomy" id="94328"/>
    <lineage>
        <taxon>Eukaryota</taxon>
        <taxon>Viridiplantae</taxon>
        <taxon>Streptophyta</taxon>
        <taxon>Embryophyta</taxon>
        <taxon>Tracheophyta</taxon>
        <taxon>Spermatophyta</taxon>
        <taxon>Magnoliopsida</taxon>
        <taxon>Liliopsida</taxon>
        <taxon>Zingiberales</taxon>
        <taxon>Zingiberaceae</taxon>
        <taxon>Zingiber</taxon>
    </lineage>
</organism>
<keyword evidence="3" id="KW-1185">Reference proteome</keyword>
<evidence type="ECO:0000256" key="1">
    <source>
        <dbReference type="RuleBase" id="RU363099"/>
    </source>
</evidence>